<protein>
    <recommendedName>
        <fullName evidence="2">CAAX prenyl protease 2/Lysostaphin resistance protein A-like domain-containing protein</fullName>
    </recommendedName>
</protein>
<dbReference type="Proteomes" id="UP000177629">
    <property type="component" value="Unassembled WGS sequence"/>
</dbReference>
<feature type="transmembrane region" description="Helical" evidence="1">
    <location>
        <begin position="203"/>
        <end position="221"/>
    </location>
</feature>
<reference evidence="3 4" key="1">
    <citation type="journal article" date="2016" name="Nat. Commun.">
        <title>Thousands of microbial genomes shed light on interconnected biogeochemical processes in an aquifer system.</title>
        <authorList>
            <person name="Anantharaman K."/>
            <person name="Brown C.T."/>
            <person name="Hug L.A."/>
            <person name="Sharon I."/>
            <person name="Castelle C.J."/>
            <person name="Probst A.J."/>
            <person name="Thomas B.C."/>
            <person name="Singh A."/>
            <person name="Wilkins M.J."/>
            <person name="Karaoz U."/>
            <person name="Brodie E.L."/>
            <person name="Williams K.H."/>
            <person name="Hubbard S.S."/>
            <person name="Banfield J.F."/>
        </authorList>
    </citation>
    <scope>NUCLEOTIDE SEQUENCE [LARGE SCALE GENOMIC DNA]</scope>
</reference>
<feature type="domain" description="CAAX prenyl protease 2/Lysostaphin resistance protein A-like" evidence="2">
    <location>
        <begin position="110"/>
        <end position="208"/>
    </location>
</feature>
<comment type="caution">
    <text evidence="3">The sequence shown here is derived from an EMBL/GenBank/DDBJ whole genome shotgun (WGS) entry which is preliminary data.</text>
</comment>
<feature type="transmembrane region" description="Helical" evidence="1">
    <location>
        <begin position="134"/>
        <end position="160"/>
    </location>
</feature>
<organism evidence="3 4">
    <name type="scientific">Candidatus Terrybacteria bacterium RIFCSPHIGHO2_01_FULL_48_17</name>
    <dbReference type="NCBI Taxonomy" id="1802362"/>
    <lineage>
        <taxon>Bacteria</taxon>
        <taxon>Candidatus Terryibacteriota</taxon>
    </lineage>
</organism>
<evidence type="ECO:0000256" key="1">
    <source>
        <dbReference type="SAM" id="Phobius"/>
    </source>
</evidence>
<dbReference type="Pfam" id="PF02517">
    <property type="entry name" value="Rce1-like"/>
    <property type="match status" value="1"/>
</dbReference>
<sequence>MEKEDQKDPRVILAGLIVIVWVLGLIGFFIWAWAFNGASHFIPHVIGVAFAGSSVASERFTLEAVKESLLSFLGAEMLVGFLMAAAILVLTRRPTTLHPTLHRPSVSVSLLGFSFNLLGAALREEVVFRWLPLVAIAAILPDTVSVTTSLILGSSVIFALEHLRNFDPEDRHWIMVVSHFVSGLFFVYAFLRWGFAGAVFVHYFHNFFVMIGPVAAFRAYPKALSFLELRKP</sequence>
<name>A0A1G2PJS3_9BACT</name>
<feature type="transmembrane region" description="Helical" evidence="1">
    <location>
        <begin position="103"/>
        <end position="122"/>
    </location>
</feature>
<dbReference type="EMBL" id="MHSS01000013">
    <property type="protein sequence ID" value="OHA47872.1"/>
    <property type="molecule type" value="Genomic_DNA"/>
</dbReference>
<proteinExistence type="predicted"/>
<dbReference type="STRING" id="1802362.A2806_02415"/>
<keyword evidence="1" id="KW-1133">Transmembrane helix</keyword>
<keyword evidence="1" id="KW-0812">Transmembrane</keyword>
<accession>A0A1G2PJS3</accession>
<feature type="transmembrane region" description="Helical" evidence="1">
    <location>
        <begin position="69"/>
        <end position="91"/>
    </location>
</feature>
<feature type="transmembrane region" description="Helical" evidence="1">
    <location>
        <begin position="12"/>
        <end position="34"/>
    </location>
</feature>
<evidence type="ECO:0000313" key="3">
    <source>
        <dbReference type="EMBL" id="OHA47872.1"/>
    </source>
</evidence>
<evidence type="ECO:0000313" key="4">
    <source>
        <dbReference type="Proteomes" id="UP000177629"/>
    </source>
</evidence>
<evidence type="ECO:0000259" key="2">
    <source>
        <dbReference type="Pfam" id="PF02517"/>
    </source>
</evidence>
<dbReference type="InterPro" id="IPR003675">
    <property type="entry name" value="Rce1/LyrA-like_dom"/>
</dbReference>
<gene>
    <name evidence="3" type="ORF">A2806_02415</name>
</gene>
<keyword evidence="1" id="KW-0472">Membrane</keyword>
<dbReference type="AlphaFoldDB" id="A0A1G2PJS3"/>
<feature type="transmembrane region" description="Helical" evidence="1">
    <location>
        <begin position="172"/>
        <end position="191"/>
    </location>
</feature>